<evidence type="ECO:0000259" key="1">
    <source>
        <dbReference type="Pfam" id="PF07848"/>
    </source>
</evidence>
<name>A0A495X0A3_9PSEU</name>
<dbReference type="EMBL" id="RBXR01000001">
    <property type="protein sequence ID" value="RKT67247.1"/>
    <property type="molecule type" value="Genomic_DNA"/>
</dbReference>
<dbReference type="Pfam" id="PF20803">
    <property type="entry name" value="PaaX_M"/>
    <property type="match status" value="1"/>
</dbReference>
<dbReference type="Gene3D" id="1.10.10.10">
    <property type="entry name" value="Winged helix-like DNA-binding domain superfamily/Winged helix DNA-binding domain"/>
    <property type="match status" value="1"/>
</dbReference>
<dbReference type="GO" id="GO:0006351">
    <property type="term" value="P:DNA-templated transcription"/>
    <property type="evidence" value="ECO:0007669"/>
    <property type="project" value="InterPro"/>
</dbReference>
<dbReference type="InterPro" id="IPR013225">
    <property type="entry name" value="PaaX_C"/>
</dbReference>
<keyword evidence="5" id="KW-1185">Reference proteome</keyword>
<dbReference type="PANTHER" id="PTHR30319:SF1">
    <property type="entry name" value="TRANSCRIPTIONAL REPRESSOR PAAX"/>
    <property type="match status" value="1"/>
</dbReference>
<dbReference type="Proteomes" id="UP000272729">
    <property type="component" value="Unassembled WGS sequence"/>
</dbReference>
<dbReference type="InterPro" id="IPR011965">
    <property type="entry name" value="PaaX_trns_reg"/>
</dbReference>
<sequence length="280" mass="31799">MLDLDDPALDAPATRGTQPRQLIVTLYGLYARAGGGWLAVGSLVRLLAELGVDEPAVRSSVSRLKRRGILTPRAVDGVAGYALTEQAQEILREGDYRIFEREQASMADGWLLAVFSIPESERQKRHVLRTQLTKLGFGTAAPGVWIAPAHVYEEVGERLTRLELRDYVNLFRADYLSTLPDLADKVRQWWDLDALERLYADFCAAYETDWTDEPSEREAFVAYVRILTDWRRLPYLDPGLPPEVLPRRWSGTRAVALFESARVRLEGPARRHAMRIISHR</sequence>
<dbReference type="PANTHER" id="PTHR30319">
    <property type="entry name" value="PHENYLACETIC ACID REGULATOR-RELATED TRANSCRIPTIONAL REPRESSOR"/>
    <property type="match status" value="1"/>
</dbReference>
<dbReference type="Pfam" id="PF07848">
    <property type="entry name" value="PaaX"/>
    <property type="match status" value="1"/>
</dbReference>
<dbReference type="OrthoDB" id="2270427at2"/>
<dbReference type="Gene3D" id="1.20.58.1460">
    <property type="match status" value="1"/>
</dbReference>
<dbReference type="Gene3D" id="3.30.70.2650">
    <property type="match status" value="1"/>
</dbReference>
<feature type="domain" description="Transcriptional repressor PaaX-like C-terminal" evidence="2">
    <location>
        <begin position="190"/>
        <end position="274"/>
    </location>
</feature>
<dbReference type="Pfam" id="PF08223">
    <property type="entry name" value="PaaX_C"/>
    <property type="match status" value="1"/>
</dbReference>
<organism evidence="4 5">
    <name type="scientific">Saccharothrix variisporea</name>
    <dbReference type="NCBI Taxonomy" id="543527"/>
    <lineage>
        <taxon>Bacteria</taxon>
        <taxon>Bacillati</taxon>
        <taxon>Actinomycetota</taxon>
        <taxon>Actinomycetes</taxon>
        <taxon>Pseudonocardiales</taxon>
        <taxon>Pseudonocardiaceae</taxon>
        <taxon>Saccharothrix</taxon>
    </lineage>
</organism>
<protein>
    <submittedName>
        <fullName evidence="4">PaaX family transcriptional regulator</fullName>
    </submittedName>
</protein>
<proteinExistence type="predicted"/>
<reference evidence="4 5" key="1">
    <citation type="submission" date="2018-10" db="EMBL/GenBank/DDBJ databases">
        <title>Sequencing the genomes of 1000 actinobacteria strains.</title>
        <authorList>
            <person name="Klenk H.-P."/>
        </authorList>
    </citation>
    <scope>NUCLEOTIDE SEQUENCE [LARGE SCALE GENOMIC DNA]</scope>
    <source>
        <strain evidence="4 5">DSM 43911</strain>
    </source>
</reference>
<evidence type="ECO:0000313" key="5">
    <source>
        <dbReference type="Proteomes" id="UP000272729"/>
    </source>
</evidence>
<dbReference type="RefSeq" id="WP_121230515.1">
    <property type="nucleotide sequence ID" value="NZ_JBIUBA010000048.1"/>
</dbReference>
<dbReference type="InterPro" id="IPR012906">
    <property type="entry name" value="PaaX-like_N"/>
</dbReference>
<feature type="domain" description="Transcriptional repressor PaaX-like N-terminal" evidence="1">
    <location>
        <begin position="20"/>
        <end position="86"/>
    </location>
</feature>
<feature type="domain" description="Transcriptional repressor PaaX-like central Cas2-like" evidence="3">
    <location>
        <begin position="106"/>
        <end position="177"/>
    </location>
</feature>
<dbReference type="AlphaFoldDB" id="A0A495X0A3"/>
<dbReference type="PIRSF" id="PIRSF020623">
    <property type="entry name" value="PaaX"/>
    <property type="match status" value="1"/>
</dbReference>
<evidence type="ECO:0000259" key="3">
    <source>
        <dbReference type="Pfam" id="PF20803"/>
    </source>
</evidence>
<dbReference type="InterPro" id="IPR048846">
    <property type="entry name" value="PaaX-like_central"/>
</dbReference>
<dbReference type="InterPro" id="IPR036388">
    <property type="entry name" value="WH-like_DNA-bd_sf"/>
</dbReference>
<evidence type="ECO:0000259" key="2">
    <source>
        <dbReference type="Pfam" id="PF08223"/>
    </source>
</evidence>
<accession>A0A495X0A3</accession>
<evidence type="ECO:0000313" key="4">
    <source>
        <dbReference type="EMBL" id="RKT67247.1"/>
    </source>
</evidence>
<gene>
    <name evidence="4" type="ORF">DFJ66_0419</name>
</gene>
<comment type="caution">
    <text evidence="4">The sequence shown here is derived from an EMBL/GenBank/DDBJ whole genome shotgun (WGS) entry which is preliminary data.</text>
</comment>